<organism evidence="7 8">
    <name type="scientific">Candidatus Kaiserbacteria bacterium RIFOXYD1_FULL_47_14</name>
    <dbReference type="NCBI Taxonomy" id="1798533"/>
    <lineage>
        <taxon>Bacteria</taxon>
        <taxon>Candidatus Kaiseribacteriota</taxon>
    </lineage>
</organism>
<keyword evidence="1" id="KW-0949">S-adenosyl-L-methionine</keyword>
<reference evidence="7 8" key="1">
    <citation type="journal article" date="2016" name="Nat. Commun.">
        <title>Thousands of microbial genomes shed light on interconnected biogeochemical processes in an aquifer system.</title>
        <authorList>
            <person name="Anantharaman K."/>
            <person name="Brown C.T."/>
            <person name="Hug L.A."/>
            <person name="Sharon I."/>
            <person name="Castelle C.J."/>
            <person name="Probst A.J."/>
            <person name="Thomas B.C."/>
            <person name="Singh A."/>
            <person name="Wilkins M.J."/>
            <person name="Karaoz U."/>
            <person name="Brodie E.L."/>
            <person name="Williams K.H."/>
            <person name="Hubbard S.S."/>
            <person name="Banfield J.F."/>
        </authorList>
    </citation>
    <scope>NUCLEOTIDE SEQUENCE [LARGE SCALE GENOMIC DNA]</scope>
</reference>
<dbReference type="InterPro" id="IPR007197">
    <property type="entry name" value="rSAM"/>
</dbReference>
<keyword evidence="2" id="KW-0479">Metal-binding</keyword>
<dbReference type="PANTHER" id="PTHR11228">
    <property type="entry name" value="RADICAL SAM DOMAIN PROTEIN"/>
    <property type="match status" value="1"/>
</dbReference>
<evidence type="ECO:0000256" key="3">
    <source>
        <dbReference type="ARBA" id="ARBA00023004"/>
    </source>
</evidence>
<dbReference type="Proteomes" id="UP000176867">
    <property type="component" value="Unassembled WGS sequence"/>
</dbReference>
<dbReference type="EMBL" id="MFMU01000003">
    <property type="protein sequence ID" value="OGG93935.1"/>
    <property type="molecule type" value="Genomic_DNA"/>
</dbReference>
<dbReference type="GO" id="GO:0046872">
    <property type="term" value="F:metal ion binding"/>
    <property type="evidence" value="ECO:0007669"/>
    <property type="project" value="UniProtKB-KW"/>
</dbReference>
<dbReference type="Pfam" id="PF13186">
    <property type="entry name" value="SPASM"/>
    <property type="match status" value="1"/>
</dbReference>
<evidence type="ECO:0000259" key="5">
    <source>
        <dbReference type="Pfam" id="PF04055"/>
    </source>
</evidence>
<dbReference type="SUPFAM" id="SSF102114">
    <property type="entry name" value="Radical SAM enzymes"/>
    <property type="match status" value="1"/>
</dbReference>
<evidence type="ECO:0000256" key="2">
    <source>
        <dbReference type="ARBA" id="ARBA00022723"/>
    </source>
</evidence>
<evidence type="ECO:0008006" key="9">
    <source>
        <dbReference type="Google" id="ProtNLM"/>
    </source>
</evidence>
<dbReference type="AlphaFoldDB" id="A0A1F6G755"/>
<evidence type="ECO:0000313" key="7">
    <source>
        <dbReference type="EMBL" id="OGG93935.1"/>
    </source>
</evidence>
<dbReference type="NCBIfam" id="TIGR04085">
    <property type="entry name" value="rSAM_more_4Fe4S"/>
    <property type="match status" value="1"/>
</dbReference>
<keyword evidence="4" id="KW-0411">Iron-sulfur</keyword>
<gene>
    <name evidence="7" type="ORF">A2609_02190</name>
</gene>
<evidence type="ECO:0000256" key="1">
    <source>
        <dbReference type="ARBA" id="ARBA00022691"/>
    </source>
</evidence>
<dbReference type="InterPro" id="IPR023885">
    <property type="entry name" value="4Fe4S-binding_SPASM_dom"/>
</dbReference>
<dbReference type="PANTHER" id="PTHR11228:SF7">
    <property type="entry name" value="PQQA PEPTIDE CYCLASE"/>
    <property type="match status" value="1"/>
</dbReference>
<dbReference type="GO" id="GO:0051536">
    <property type="term" value="F:iron-sulfur cluster binding"/>
    <property type="evidence" value="ECO:0007669"/>
    <property type="project" value="UniProtKB-KW"/>
</dbReference>
<evidence type="ECO:0000259" key="6">
    <source>
        <dbReference type="Pfam" id="PF13186"/>
    </source>
</evidence>
<accession>A0A1F6G755</accession>
<evidence type="ECO:0000313" key="8">
    <source>
        <dbReference type="Proteomes" id="UP000176867"/>
    </source>
</evidence>
<protein>
    <recommendedName>
        <fullName evidence="9">Radical SAM core domain-containing protein</fullName>
    </recommendedName>
</protein>
<feature type="domain" description="Radical SAM core" evidence="5">
    <location>
        <begin position="3"/>
        <end position="108"/>
    </location>
</feature>
<evidence type="ECO:0000256" key="4">
    <source>
        <dbReference type="ARBA" id="ARBA00023014"/>
    </source>
</evidence>
<dbReference type="CDD" id="cd01335">
    <property type="entry name" value="Radical_SAM"/>
    <property type="match status" value="1"/>
</dbReference>
<proteinExistence type="predicted"/>
<feature type="domain" description="4Fe4S-binding SPASM" evidence="6">
    <location>
        <begin position="198"/>
        <end position="255"/>
    </location>
</feature>
<dbReference type="STRING" id="1798533.A2609_02190"/>
<name>A0A1F6G755_9BACT</name>
<sequence length="401" mass="43515">MIADAGVHEITFTGGEPLLNFNVLVACLELANESGIKPYLNSNLVTLTKQKAMTLKNLGINSVLTSVMGPNAEVHDAIAQRKGAFKRTLAGIGIAQDAGIRVSANMVVSQMNLNVIKDTAMLVVSLGMKSFNATKVGCPGNCSDFSDMSLTKKQFIQYMTELVAVSKETGLKCGHLEPYPLCTLASVDGASDLESRRCPAGVTTCTISSGGDVRPCSHLDIQYGNLLVESIIDVWQRMDDWRRTAYVPQFCSSCKMVSMCGGGCRMESKMHSDGDLSAADPYMTAGGVEAAMRIHKMKVSQTKPLSEERNGNRFRLRKYRIRKESFGASVTVLETNGRIGSFFLDHAGLSVLEQFHQECTYVPHDPRIDWSGIEDVEGFCTALIKRGGAITQEEGGEEIGS</sequence>
<dbReference type="InterPro" id="IPR058240">
    <property type="entry name" value="rSAM_sf"/>
</dbReference>
<dbReference type="InterPro" id="IPR050377">
    <property type="entry name" value="Radical_SAM_PqqE_MftC-like"/>
</dbReference>
<keyword evidence="3" id="KW-0408">Iron</keyword>
<comment type="caution">
    <text evidence="7">The sequence shown here is derived from an EMBL/GenBank/DDBJ whole genome shotgun (WGS) entry which is preliminary data.</text>
</comment>
<dbReference type="Gene3D" id="3.20.20.70">
    <property type="entry name" value="Aldolase class I"/>
    <property type="match status" value="1"/>
</dbReference>
<dbReference type="Pfam" id="PF04055">
    <property type="entry name" value="Radical_SAM"/>
    <property type="match status" value="1"/>
</dbReference>
<dbReference type="InterPro" id="IPR013785">
    <property type="entry name" value="Aldolase_TIM"/>
</dbReference>
<dbReference type="GO" id="GO:0003824">
    <property type="term" value="F:catalytic activity"/>
    <property type="evidence" value="ECO:0007669"/>
    <property type="project" value="InterPro"/>
</dbReference>